<evidence type="ECO:0000256" key="1">
    <source>
        <dbReference type="ARBA" id="ARBA00022723"/>
    </source>
</evidence>
<evidence type="ECO:0000313" key="4">
    <source>
        <dbReference type="EMBL" id="GCE92662.1"/>
    </source>
</evidence>
<evidence type="ECO:0000256" key="2">
    <source>
        <dbReference type="ARBA" id="ARBA00022801"/>
    </source>
</evidence>
<dbReference type="PROSITE" id="PS01228">
    <property type="entry name" value="COF_1"/>
    <property type="match status" value="1"/>
</dbReference>
<organism evidence="4 5">
    <name type="scientific">Limnospira platensis NIES-46</name>
    <dbReference type="NCBI Taxonomy" id="1236695"/>
    <lineage>
        <taxon>Bacteria</taxon>
        <taxon>Bacillati</taxon>
        <taxon>Cyanobacteriota</taxon>
        <taxon>Cyanophyceae</taxon>
        <taxon>Oscillatoriophycideae</taxon>
        <taxon>Oscillatoriales</taxon>
        <taxon>Sirenicapillariaceae</taxon>
        <taxon>Limnospira</taxon>
    </lineage>
</organism>
<keyword evidence="1" id="KW-0479">Metal-binding</keyword>
<dbReference type="SUPFAM" id="SSF56784">
    <property type="entry name" value="HAD-like"/>
    <property type="match status" value="1"/>
</dbReference>
<gene>
    <name evidence="4" type="ORF">NIES46_07030</name>
</gene>
<keyword evidence="2 4" id="KW-0378">Hydrolase</keyword>
<dbReference type="Pfam" id="PF08282">
    <property type="entry name" value="Hydrolase_3"/>
    <property type="match status" value="1"/>
</dbReference>
<evidence type="ECO:0000256" key="3">
    <source>
        <dbReference type="ARBA" id="ARBA00022842"/>
    </source>
</evidence>
<reference evidence="4 5" key="1">
    <citation type="journal article" date="2019" name="J Genomics">
        <title>The Draft Genome of a Hydrogen-producing Cyanobacterium, Arthrospira platensis NIES-46.</title>
        <authorList>
            <person name="Suzuki S."/>
            <person name="Yamaguchi H."/>
            <person name="Kawachi M."/>
        </authorList>
    </citation>
    <scope>NUCLEOTIDE SEQUENCE [LARGE SCALE GENOMIC DNA]</scope>
    <source>
        <strain evidence="4 5">NIES-46</strain>
    </source>
</reference>
<dbReference type="GeneID" id="301681646"/>
<protein>
    <submittedName>
        <fullName evidence="4">HAD-superfamily hydrolase</fullName>
    </submittedName>
</protein>
<comment type="caution">
    <text evidence="4">The sequence shown here is derived from an EMBL/GenBank/DDBJ whole genome shotgun (WGS) entry which is preliminary data.</text>
</comment>
<evidence type="ECO:0000313" key="5">
    <source>
        <dbReference type="Proteomes" id="UP000326169"/>
    </source>
</evidence>
<keyword evidence="3" id="KW-0460">Magnesium</keyword>
<dbReference type="Gene3D" id="3.30.980.20">
    <property type="entry name" value="Putative mannosyl-3-phosphoglycerate phosphatase, domain 2"/>
    <property type="match status" value="1"/>
</dbReference>
<dbReference type="Proteomes" id="UP000326169">
    <property type="component" value="Unassembled WGS sequence"/>
</dbReference>
<name>A0A5M3T269_LIMPL</name>
<dbReference type="SFLD" id="SFLDG01140">
    <property type="entry name" value="C2.B:_Phosphomannomutase_and_P"/>
    <property type="match status" value="1"/>
</dbReference>
<dbReference type="NCBIfam" id="TIGR01486">
    <property type="entry name" value="HAD-SF-IIB-MPGP"/>
    <property type="match status" value="1"/>
</dbReference>
<dbReference type="InterPro" id="IPR006379">
    <property type="entry name" value="HAD-SF_hydro_IIB"/>
</dbReference>
<dbReference type="InterPro" id="IPR023214">
    <property type="entry name" value="HAD_sf"/>
</dbReference>
<dbReference type="RefSeq" id="WP_152088378.1">
    <property type="nucleotide sequence ID" value="NZ_BIMW01000033.1"/>
</dbReference>
<sequence length="271" mass="29515">MLLIFTDLDGTLLNSDDYGYHGAITAIADLQQQQIPIIPVTSKTRAEVEVLSTEIGLTDSFIVENGSAIFIPKHQDYLVSEELKISGKYYLMQLGCVYAQVRQGLRELMAAIGEELTGFGDLTIAEIMQLTGLSTQEAQRAKNREFTEPFITPKNVDADRLAHHLKALGFNVVVGDRFSHLIGQTAGKGRAVQWLVNQYQQVNRGETITTIGLGNSPNDLAMLEVVDIPIIIPGIKGVHPGLANQGWKVAPFPGSVGWGVAVAEEVKGLIY</sequence>
<dbReference type="EMBL" id="BIMW01000033">
    <property type="protein sequence ID" value="GCE92662.1"/>
    <property type="molecule type" value="Genomic_DNA"/>
</dbReference>
<dbReference type="InterPro" id="IPR036412">
    <property type="entry name" value="HAD-like_sf"/>
</dbReference>
<dbReference type="GO" id="GO:0016787">
    <property type="term" value="F:hydrolase activity"/>
    <property type="evidence" value="ECO:0007669"/>
    <property type="project" value="UniProtKB-KW"/>
</dbReference>
<dbReference type="InterPro" id="IPR006381">
    <property type="entry name" value="HAD-SF-IIB-MPGP"/>
</dbReference>
<keyword evidence="5" id="KW-1185">Reference proteome</keyword>
<dbReference type="SFLD" id="SFLDS00003">
    <property type="entry name" value="Haloacid_Dehalogenase"/>
    <property type="match status" value="1"/>
</dbReference>
<dbReference type="Gene3D" id="3.40.50.1000">
    <property type="entry name" value="HAD superfamily/HAD-like"/>
    <property type="match status" value="1"/>
</dbReference>
<dbReference type="SFLD" id="SFLDG01142">
    <property type="entry name" value="C2.B.2:_Mannosyl-3-phosphoglyc"/>
    <property type="match status" value="1"/>
</dbReference>
<dbReference type="PANTHER" id="PTHR10000">
    <property type="entry name" value="PHOSPHOSERINE PHOSPHATASE"/>
    <property type="match status" value="1"/>
</dbReference>
<dbReference type="PANTHER" id="PTHR10000:SF8">
    <property type="entry name" value="HAD SUPERFAMILY HYDROLASE-LIKE, TYPE 3"/>
    <property type="match status" value="1"/>
</dbReference>
<proteinExistence type="predicted"/>
<accession>A0A5M3T269</accession>
<dbReference type="NCBIfam" id="TIGR01484">
    <property type="entry name" value="HAD-SF-IIB"/>
    <property type="match status" value="1"/>
</dbReference>